<dbReference type="InterPro" id="IPR008670">
    <property type="entry name" value="CoA_reduct_LuxC"/>
</dbReference>
<organism evidence="2 3">
    <name type="scientific">Peptoanaerobacter stomatis</name>
    <dbReference type="NCBI Taxonomy" id="796937"/>
    <lineage>
        <taxon>Bacteria</taxon>
        <taxon>Bacillati</taxon>
        <taxon>Bacillota</taxon>
        <taxon>Clostridia</taxon>
        <taxon>Peptostreptococcales</taxon>
        <taxon>Filifactoraceae</taxon>
        <taxon>Peptoanaerobacter</taxon>
    </lineage>
</organism>
<gene>
    <name evidence="2" type="ORF">HMPREF9630_02051</name>
</gene>
<dbReference type="EMBL" id="AFZF02000003">
    <property type="protein sequence ID" value="EHL15653.1"/>
    <property type="molecule type" value="Genomic_DNA"/>
</dbReference>
<dbReference type="InterPro" id="IPR016161">
    <property type="entry name" value="Ald_DH/histidinol_DH"/>
</dbReference>
<sequence>MLKLEDVVIPMRENNVYHYIKSDIYKGKILDIFDSLICEFLNDLSIHLMNTTDKKLYPDIITFAFYIRKSNILKKKELYANSMTRIGKGVVFHIAPSNVPINFAFSLVFGLLSGNINIVRVSKKDFKQTKIICNSINNILDNDKYSSIKNNISIISYEHNKKITDYYSNLCDVRIIWGGDNTINEIRTSPINTRTMELTFADRYSFSIISAKSILDSSDEQLKRLSENFYNDTYLIDQNACSSPHLIVWKNDVENYELLKKSKDIFWKFVYNTVKKWEIEDVYASEKYTLACEYATIYEEIDKLERYDNYIYILNLNSIKNSTIKIKGKLGLFSQISIDSYDEIAPLLKKETQTITYYGIVSGEIVDFIKKIGTKGVDRIVPFGKSLELDLIWDGYDIINMLSRIIYR</sequence>
<proteinExistence type="predicted"/>
<dbReference type="GO" id="GO:0008218">
    <property type="term" value="P:bioluminescence"/>
    <property type="evidence" value="ECO:0007669"/>
    <property type="project" value="InterPro"/>
</dbReference>
<protein>
    <recommendedName>
        <fullName evidence="4">Long-chain-fatty-acyl-CoA reductase</fullName>
    </recommendedName>
</protein>
<keyword evidence="1" id="KW-0521">NADP</keyword>
<name>V9HJZ2_9FIRM</name>
<accession>V9HJZ2</accession>
<evidence type="ECO:0008006" key="4">
    <source>
        <dbReference type="Google" id="ProtNLM"/>
    </source>
</evidence>
<evidence type="ECO:0000256" key="1">
    <source>
        <dbReference type="ARBA" id="ARBA00022857"/>
    </source>
</evidence>
<evidence type="ECO:0000313" key="2">
    <source>
        <dbReference type="EMBL" id="EHL15653.1"/>
    </source>
</evidence>
<dbReference type="GO" id="GO:0003995">
    <property type="term" value="F:acyl-CoA dehydrogenase activity"/>
    <property type="evidence" value="ECO:0007669"/>
    <property type="project" value="InterPro"/>
</dbReference>
<dbReference type="Proteomes" id="UP000017818">
    <property type="component" value="Unassembled WGS sequence"/>
</dbReference>
<dbReference type="HOGENOM" id="CLU_668632_0_0_9"/>
<dbReference type="SUPFAM" id="SSF53720">
    <property type="entry name" value="ALDH-like"/>
    <property type="match status" value="1"/>
</dbReference>
<dbReference type="AlphaFoldDB" id="V9HJZ2"/>
<dbReference type="PATRIC" id="fig|796939.3.peg.1571"/>
<comment type="caution">
    <text evidence="2">The sequence shown here is derived from an EMBL/GenBank/DDBJ whole genome shotgun (WGS) entry which is preliminary data.</text>
</comment>
<reference evidence="2 3" key="1">
    <citation type="submission" date="2012-05" db="EMBL/GenBank/DDBJ databases">
        <title>The Genome Sequence of Eubacteriaceae bacterium CM2.</title>
        <authorList>
            <consortium name="The Broad Institute Genome Sequencing Platform"/>
            <person name="Earl A."/>
            <person name="Ward D."/>
            <person name="Feldgarden M."/>
            <person name="Gevers D."/>
            <person name="Sizova M."/>
            <person name="Hazen A."/>
            <person name="Epstein S."/>
            <person name="Walker B."/>
            <person name="Young S.K."/>
            <person name="Zeng Q."/>
            <person name="Gargeya S."/>
            <person name="Fitzgerald M."/>
            <person name="Haas B."/>
            <person name="Abouelleil A."/>
            <person name="Alvarado L."/>
            <person name="Arachchi H.M."/>
            <person name="Berlin A."/>
            <person name="Chapman S.B."/>
            <person name="Goldberg J."/>
            <person name="Griggs A."/>
            <person name="Gujja S."/>
            <person name="Hansen M."/>
            <person name="Howarth C."/>
            <person name="Imamovic A."/>
            <person name="Larimer J."/>
            <person name="McCowen C."/>
            <person name="Montmayeur A."/>
            <person name="Murphy C."/>
            <person name="Neiman D."/>
            <person name="Pearson M."/>
            <person name="Priest M."/>
            <person name="Roberts A."/>
            <person name="Saif S."/>
            <person name="Shea T."/>
            <person name="Sisk P."/>
            <person name="Sykes S."/>
            <person name="Wortman J."/>
            <person name="Nusbaum C."/>
            <person name="Birren B."/>
        </authorList>
    </citation>
    <scope>NUCLEOTIDE SEQUENCE [LARGE SCALE GENOMIC DNA]</scope>
    <source>
        <strain evidence="2 3">CM2</strain>
    </source>
</reference>
<dbReference type="OrthoDB" id="580775at2"/>
<evidence type="ECO:0000313" key="3">
    <source>
        <dbReference type="Proteomes" id="UP000017818"/>
    </source>
</evidence>
<dbReference type="Pfam" id="PF05893">
    <property type="entry name" value="LuxC"/>
    <property type="match status" value="1"/>
</dbReference>
<dbReference type="RefSeq" id="WP_009526597.1">
    <property type="nucleotide sequence ID" value="NZ_JH815225.1"/>
</dbReference>